<keyword evidence="1" id="KW-1133">Transmembrane helix</keyword>
<keyword evidence="1" id="KW-0472">Membrane</keyword>
<sequence length="69" mass="7925">MFGAYGLSYPMLAPVLFIALAFDGWAILTMIREGNQSVRTVLLWSLVLIVIPYGGFALWRYWWNTRKGL</sequence>
<gene>
    <name evidence="2" type="ORF">CLV85_2230</name>
</gene>
<protein>
    <recommendedName>
        <fullName evidence="4">Phospholipase D-like protein</fullName>
    </recommendedName>
</protein>
<organism evidence="2 3">
    <name type="scientific">Salinibacterium amurskyense</name>
    <dbReference type="NCBI Taxonomy" id="205941"/>
    <lineage>
        <taxon>Bacteria</taxon>
        <taxon>Bacillati</taxon>
        <taxon>Actinomycetota</taxon>
        <taxon>Actinomycetes</taxon>
        <taxon>Micrococcales</taxon>
        <taxon>Microbacteriaceae</taxon>
        <taxon>Salinibacterium</taxon>
    </lineage>
</organism>
<comment type="caution">
    <text evidence="2">The sequence shown here is derived from an EMBL/GenBank/DDBJ whole genome shotgun (WGS) entry which is preliminary data.</text>
</comment>
<dbReference type="RefSeq" id="WP_100389680.1">
    <property type="nucleotide sequence ID" value="NZ_BMZU01000003.1"/>
</dbReference>
<feature type="transmembrane region" description="Helical" evidence="1">
    <location>
        <begin position="43"/>
        <end position="63"/>
    </location>
</feature>
<keyword evidence="1" id="KW-0812">Transmembrane</keyword>
<name>A0A2M9D383_9MICO</name>
<dbReference type="Proteomes" id="UP000231742">
    <property type="component" value="Unassembled WGS sequence"/>
</dbReference>
<evidence type="ECO:0008006" key="4">
    <source>
        <dbReference type="Google" id="ProtNLM"/>
    </source>
</evidence>
<evidence type="ECO:0000313" key="2">
    <source>
        <dbReference type="EMBL" id="PJJ78652.1"/>
    </source>
</evidence>
<evidence type="ECO:0000256" key="1">
    <source>
        <dbReference type="SAM" id="Phobius"/>
    </source>
</evidence>
<accession>A0A2M9D383</accession>
<reference evidence="2 3" key="1">
    <citation type="submission" date="2017-11" db="EMBL/GenBank/DDBJ databases">
        <title>Genomic Encyclopedia of Archaeal and Bacterial Type Strains, Phase II (KMG-II): From Individual Species to Whole Genera.</title>
        <authorList>
            <person name="Goeker M."/>
        </authorList>
    </citation>
    <scope>NUCLEOTIDE SEQUENCE [LARGE SCALE GENOMIC DNA]</scope>
    <source>
        <strain evidence="2 3">DSM 16400</strain>
    </source>
</reference>
<dbReference type="EMBL" id="PGFH01000002">
    <property type="protein sequence ID" value="PJJ78652.1"/>
    <property type="molecule type" value="Genomic_DNA"/>
</dbReference>
<dbReference type="AlphaFoldDB" id="A0A2M9D383"/>
<feature type="transmembrane region" description="Helical" evidence="1">
    <location>
        <begin position="12"/>
        <end position="31"/>
    </location>
</feature>
<keyword evidence="3" id="KW-1185">Reference proteome</keyword>
<evidence type="ECO:0000313" key="3">
    <source>
        <dbReference type="Proteomes" id="UP000231742"/>
    </source>
</evidence>
<proteinExistence type="predicted"/>